<reference evidence="12" key="3">
    <citation type="submission" date="2025-09" db="UniProtKB">
        <authorList>
            <consortium name="Ensembl"/>
        </authorList>
    </citation>
    <scope>IDENTIFICATION</scope>
    <source>
        <strain evidence="12">Thorbecke</strain>
    </source>
</reference>
<evidence type="ECO:0000256" key="6">
    <source>
        <dbReference type="ARBA" id="ARBA00022553"/>
    </source>
</evidence>
<comment type="similarity">
    <text evidence="2 11">Belongs to the eukaryotic ribosomal protein eL29 family.</text>
</comment>
<evidence type="ECO:0000256" key="9">
    <source>
        <dbReference type="ARBA" id="ARBA00023274"/>
    </source>
</evidence>
<evidence type="ECO:0000256" key="2">
    <source>
        <dbReference type="ARBA" id="ARBA00010247"/>
    </source>
</evidence>
<dbReference type="InterPro" id="IPR002673">
    <property type="entry name" value="Ribosomal_eL29"/>
</dbReference>
<dbReference type="AlphaFoldDB" id="G1T7C3"/>
<evidence type="ECO:0000256" key="3">
    <source>
        <dbReference type="ARBA" id="ARBA00011133"/>
    </source>
</evidence>
<keyword evidence="8" id="KW-0007">Acetylation</keyword>
<dbReference type="Proteomes" id="UP000001811">
    <property type="component" value="Unplaced"/>
</dbReference>
<evidence type="ECO:0000313" key="13">
    <source>
        <dbReference type="Proteomes" id="UP000001811"/>
    </source>
</evidence>
<name>G1T7C3_RABIT</name>
<dbReference type="GO" id="GO:0002181">
    <property type="term" value="P:cytoplasmic translation"/>
    <property type="evidence" value="ECO:0007669"/>
    <property type="project" value="TreeGrafter"/>
</dbReference>
<dbReference type="SMR" id="G1T7C3"/>
<dbReference type="Pfam" id="PF01779">
    <property type="entry name" value="Ribosomal_L29e"/>
    <property type="match status" value="1"/>
</dbReference>
<comment type="function">
    <text evidence="10">Component of the large ribosomal subunit. The ribosome is a large ribonucleoprotein complex responsible for the synthesis of proteins in the cell.</text>
</comment>
<keyword evidence="6" id="KW-0597">Phosphoprotein</keyword>
<keyword evidence="5" id="KW-0963">Cytoplasm</keyword>
<accession>G1T7C3</accession>
<dbReference type="PaxDb" id="9986-ENSOCUP00000012388"/>
<evidence type="ECO:0000256" key="4">
    <source>
        <dbReference type="ARBA" id="ARBA00022481"/>
    </source>
</evidence>
<dbReference type="InParanoid" id="G1T7C3"/>
<comment type="subcellular location">
    <subcellularLocation>
        <location evidence="1">Cytoplasm</location>
    </subcellularLocation>
</comment>
<evidence type="ECO:0000313" key="12">
    <source>
        <dbReference type="Ensembl" id="ENSOCUP00000012388.3"/>
    </source>
</evidence>
<dbReference type="HOGENOM" id="CLU_139508_0_0_1"/>
<dbReference type="GO" id="GO:0022625">
    <property type="term" value="C:cytosolic large ribosomal subunit"/>
    <property type="evidence" value="ECO:0007669"/>
    <property type="project" value="TreeGrafter"/>
</dbReference>
<proteinExistence type="inferred from homology"/>
<evidence type="ECO:0000256" key="10">
    <source>
        <dbReference type="ARBA" id="ARBA00034092"/>
    </source>
</evidence>
<evidence type="ECO:0000256" key="1">
    <source>
        <dbReference type="ARBA" id="ARBA00004496"/>
    </source>
</evidence>
<dbReference type="Gene3D" id="6.10.140.1730">
    <property type="match status" value="1"/>
</dbReference>
<evidence type="ECO:0000256" key="7">
    <source>
        <dbReference type="ARBA" id="ARBA00022980"/>
    </source>
</evidence>
<dbReference type="STRING" id="9986.ENSOCUP00000012388"/>
<reference evidence="12" key="2">
    <citation type="submission" date="2025-08" db="UniProtKB">
        <authorList>
            <consortium name="Ensembl"/>
        </authorList>
    </citation>
    <scope>IDENTIFICATION</scope>
    <source>
        <strain evidence="12">Thorbecke</strain>
    </source>
</reference>
<organism evidence="12 13">
    <name type="scientific">Oryctolagus cuniculus</name>
    <name type="common">Rabbit</name>
    <dbReference type="NCBI Taxonomy" id="9986"/>
    <lineage>
        <taxon>Eukaryota</taxon>
        <taxon>Metazoa</taxon>
        <taxon>Chordata</taxon>
        <taxon>Craniata</taxon>
        <taxon>Vertebrata</taxon>
        <taxon>Euteleostomi</taxon>
        <taxon>Mammalia</taxon>
        <taxon>Eutheria</taxon>
        <taxon>Euarchontoglires</taxon>
        <taxon>Glires</taxon>
        <taxon>Lagomorpha</taxon>
        <taxon>Leporidae</taxon>
        <taxon>Oryctolagus</taxon>
    </lineage>
</organism>
<evidence type="ECO:0000256" key="8">
    <source>
        <dbReference type="ARBA" id="ARBA00022990"/>
    </source>
</evidence>
<dbReference type="Ensembl" id="ENSOCUT00000014408.3">
    <property type="protein sequence ID" value="ENSOCUP00000012388.3"/>
    <property type="gene ID" value="ENSOCUG00000014410.3"/>
</dbReference>
<keyword evidence="13" id="KW-1185">Reference proteome</keyword>
<dbReference type="PANTHER" id="PTHR12884:SF18">
    <property type="entry name" value="60S RIBOSOMAL PROTEIN L29"/>
    <property type="match status" value="1"/>
</dbReference>
<evidence type="ECO:0000256" key="5">
    <source>
        <dbReference type="ARBA" id="ARBA00022490"/>
    </source>
</evidence>
<sequence>MFFSRGFGSCRLQCRHDQSKNHNMHNHSLKWQRNGIKKLRSGNSDYKDKFLKGMDPTFLRNVHFDKKHKKGLKRQTNNAKAMSVPAEAIEAFVKPKQVKPKIPKGVSCKLDPFAYITHPKLGKHAHAPIARSLSHTNPQIKAKAQAAPAAQVLAHVVPKGAY</sequence>
<dbReference type="GO" id="GO:0003735">
    <property type="term" value="F:structural constituent of ribosome"/>
    <property type="evidence" value="ECO:0007669"/>
    <property type="project" value="UniProtKB-UniRule"/>
</dbReference>
<evidence type="ECO:0000256" key="11">
    <source>
        <dbReference type="RuleBase" id="RU364026"/>
    </source>
</evidence>
<protein>
    <recommendedName>
        <fullName evidence="11">60S ribosomal protein L29</fullName>
    </recommendedName>
</protein>
<dbReference type="PANTHER" id="PTHR12884">
    <property type="entry name" value="60S RIBOSOMAL PROTEIN L29"/>
    <property type="match status" value="1"/>
</dbReference>
<keyword evidence="7 11" id="KW-0689">Ribosomal protein</keyword>
<dbReference type="eggNOG" id="KOG3504">
    <property type="taxonomic scope" value="Eukaryota"/>
</dbReference>
<reference evidence="12 13" key="1">
    <citation type="journal article" date="2011" name="Nature">
        <title>A high-resolution map of human evolutionary constraint using 29 mammals.</title>
        <authorList>
            <person name="Lindblad-Toh K."/>
            <person name="Garber M."/>
            <person name="Zuk O."/>
            <person name="Lin M.F."/>
            <person name="Parker B.J."/>
            <person name="Washietl S."/>
            <person name="Kheradpour P."/>
            <person name="Ernst J."/>
            <person name="Jordan G."/>
            <person name="Mauceli E."/>
            <person name="Ward L.D."/>
            <person name="Lowe C.B."/>
            <person name="Holloway A.K."/>
            <person name="Clamp M."/>
            <person name="Gnerre S."/>
            <person name="Alfoldi J."/>
            <person name="Beal K."/>
            <person name="Chang J."/>
            <person name="Clawson H."/>
            <person name="Cuff J."/>
            <person name="Di Palma F."/>
            <person name="Fitzgerald S."/>
            <person name="Flicek P."/>
            <person name="Guttman M."/>
            <person name="Hubisz M.J."/>
            <person name="Jaffe D.B."/>
            <person name="Jungreis I."/>
            <person name="Kent W.J."/>
            <person name="Kostka D."/>
            <person name="Lara M."/>
            <person name="Martins A.L."/>
            <person name="Massingham T."/>
            <person name="Moltke I."/>
            <person name="Raney B.J."/>
            <person name="Rasmussen M.D."/>
            <person name="Robinson J."/>
            <person name="Stark A."/>
            <person name="Vilella A.J."/>
            <person name="Wen J."/>
            <person name="Xie X."/>
            <person name="Zody M.C."/>
            <person name="Baldwin J."/>
            <person name="Bloom T."/>
            <person name="Chin C.W."/>
            <person name="Heiman D."/>
            <person name="Nicol R."/>
            <person name="Nusbaum C."/>
            <person name="Young S."/>
            <person name="Wilkinson J."/>
            <person name="Worley K.C."/>
            <person name="Kovar C.L."/>
            <person name="Muzny D.M."/>
            <person name="Gibbs R.A."/>
            <person name="Cree A."/>
            <person name="Dihn H.H."/>
            <person name="Fowler G."/>
            <person name="Jhangiani S."/>
            <person name="Joshi V."/>
            <person name="Lee S."/>
            <person name="Lewis L.R."/>
            <person name="Nazareth L.V."/>
            <person name="Okwuonu G."/>
            <person name="Santibanez J."/>
            <person name="Warren W.C."/>
            <person name="Mardis E.R."/>
            <person name="Weinstock G.M."/>
            <person name="Wilson R.K."/>
            <person name="Delehaunty K."/>
            <person name="Dooling D."/>
            <person name="Fronik C."/>
            <person name="Fulton L."/>
            <person name="Fulton B."/>
            <person name="Graves T."/>
            <person name="Minx P."/>
            <person name="Sodergren E."/>
            <person name="Birney E."/>
            <person name="Margulies E.H."/>
            <person name="Herrero J."/>
            <person name="Green E.D."/>
            <person name="Haussler D."/>
            <person name="Siepel A."/>
            <person name="Goldman N."/>
            <person name="Pollard K.S."/>
            <person name="Pedersen J.S."/>
            <person name="Lander E.S."/>
            <person name="Kellis M."/>
        </authorList>
    </citation>
    <scope>NUCLEOTIDE SEQUENCE [LARGE SCALE GENOMIC DNA]</scope>
    <source>
        <strain evidence="13">Thorbecke</strain>
    </source>
</reference>
<keyword evidence="9 11" id="KW-0687">Ribonucleoprotein</keyword>
<comment type="subunit">
    <text evidence="3">Component of the large ribosomal subunit.</text>
</comment>
<dbReference type="Bgee" id="ENSOCUG00000014410">
    <property type="expression patterns" value="Expressed in liver and 4 other cell types or tissues"/>
</dbReference>
<keyword evidence="4" id="KW-0488">Methylation</keyword>
<dbReference type="GeneTree" id="ENSGT00390000007084"/>